<evidence type="ECO:0000313" key="2">
    <source>
        <dbReference type="EMBL" id="RCW68550.1"/>
    </source>
</evidence>
<comment type="caution">
    <text evidence="2">The sequence shown here is derived from an EMBL/GenBank/DDBJ whole genome shotgun (WGS) entry which is preliminary data.</text>
</comment>
<sequence length="166" mass="18611">MPREIKRLGRQEEEAWIEFYPQARRDPTLPLEILIELEHDDALRRRHRGQYLCFQRSIGLDKSREARQQRIGQDVMRSLGAFFIVLPQGAEGLAKNLGHLTQACIPEDATKATERQARRLLEGNGYGPVERSICDSARKAAVKADVPTHSAKAAASAPDQKQSTPA</sequence>
<gene>
    <name evidence="2" type="ORF">DES41_10771</name>
</gene>
<dbReference type="Proteomes" id="UP000252884">
    <property type="component" value="Unassembled WGS sequence"/>
</dbReference>
<feature type="region of interest" description="Disordered" evidence="1">
    <location>
        <begin position="144"/>
        <end position="166"/>
    </location>
</feature>
<dbReference type="EMBL" id="QPJK01000007">
    <property type="protein sequence ID" value="RCW68550.1"/>
    <property type="molecule type" value="Genomic_DNA"/>
</dbReference>
<evidence type="ECO:0000256" key="1">
    <source>
        <dbReference type="SAM" id="MobiDB-lite"/>
    </source>
</evidence>
<accession>A0A368XKW6</accession>
<proteinExistence type="predicted"/>
<name>A0A368XKW6_9BURK</name>
<protein>
    <submittedName>
        <fullName evidence="2">Uncharacterized protein</fullName>
    </submittedName>
</protein>
<dbReference type="AlphaFoldDB" id="A0A368XKW6"/>
<reference evidence="2 3" key="1">
    <citation type="submission" date="2018-07" db="EMBL/GenBank/DDBJ databases">
        <title>Genomic Encyclopedia of Type Strains, Phase IV (KMG-IV): sequencing the most valuable type-strain genomes for metagenomic binning, comparative biology and taxonomic classification.</title>
        <authorList>
            <person name="Goeker M."/>
        </authorList>
    </citation>
    <scope>NUCLEOTIDE SEQUENCE [LARGE SCALE GENOMIC DNA]</scope>
    <source>
        <strain evidence="2 3">DSM 21634</strain>
    </source>
</reference>
<organism evidence="2 3">
    <name type="scientific">Pseudorhodoferax soli</name>
    <dbReference type="NCBI Taxonomy" id="545864"/>
    <lineage>
        <taxon>Bacteria</taxon>
        <taxon>Pseudomonadati</taxon>
        <taxon>Pseudomonadota</taxon>
        <taxon>Betaproteobacteria</taxon>
        <taxon>Burkholderiales</taxon>
        <taxon>Comamonadaceae</taxon>
    </lineage>
</organism>
<keyword evidence="3" id="KW-1185">Reference proteome</keyword>
<evidence type="ECO:0000313" key="3">
    <source>
        <dbReference type="Proteomes" id="UP000252884"/>
    </source>
</evidence>